<dbReference type="AlphaFoldDB" id="A0AB36ZUJ9"/>
<dbReference type="EMBL" id="PTIW01000026">
    <property type="protein sequence ID" value="PPK60215.1"/>
    <property type="molecule type" value="Genomic_DNA"/>
</dbReference>
<gene>
    <name evidence="1" type="ORF">B0F89_1261</name>
</gene>
<proteinExistence type="predicted"/>
<dbReference type="RefSeq" id="WP_196778489.1">
    <property type="nucleotide sequence ID" value="NZ_PTIW01000026.1"/>
</dbReference>
<dbReference type="Gene3D" id="3.40.1350.10">
    <property type="match status" value="1"/>
</dbReference>
<accession>A0AB36ZUJ9</accession>
<organism evidence="1 2">
    <name type="scientific">Malaciobacter marinus</name>
    <dbReference type="NCBI Taxonomy" id="505249"/>
    <lineage>
        <taxon>Bacteria</taxon>
        <taxon>Pseudomonadati</taxon>
        <taxon>Campylobacterota</taxon>
        <taxon>Epsilonproteobacteria</taxon>
        <taxon>Campylobacterales</taxon>
        <taxon>Arcobacteraceae</taxon>
        <taxon>Malaciobacter</taxon>
    </lineage>
</organism>
<evidence type="ECO:0000313" key="1">
    <source>
        <dbReference type="EMBL" id="PPK60215.1"/>
    </source>
</evidence>
<dbReference type="Proteomes" id="UP000239861">
    <property type="component" value="Unassembled WGS sequence"/>
</dbReference>
<comment type="caution">
    <text evidence="1">The sequence shown here is derived from an EMBL/GenBank/DDBJ whole genome shotgun (WGS) entry which is preliminary data.</text>
</comment>
<reference evidence="1 2" key="1">
    <citation type="submission" date="2018-02" db="EMBL/GenBank/DDBJ databases">
        <title>Subsurface microbial communities from deep shales in Ohio and West Virginia, USA.</title>
        <authorList>
            <person name="Wrighton K."/>
        </authorList>
    </citation>
    <scope>NUCLEOTIDE SEQUENCE [LARGE SCALE GENOMIC DNA]</scope>
    <source>
        <strain evidence="1 2">MARC-MIP3H16</strain>
    </source>
</reference>
<evidence type="ECO:0000313" key="2">
    <source>
        <dbReference type="Proteomes" id="UP000239861"/>
    </source>
</evidence>
<evidence type="ECO:0008006" key="3">
    <source>
        <dbReference type="Google" id="ProtNLM"/>
    </source>
</evidence>
<name>A0AB36ZUJ9_9BACT</name>
<dbReference type="GO" id="GO:0003676">
    <property type="term" value="F:nucleic acid binding"/>
    <property type="evidence" value="ECO:0007669"/>
    <property type="project" value="InterPro"/>
</dbReference>
<sequence length="146" mass="16599">MPIFDISGDKLSSVEQKNFALEKDLQSLIEKNLETVFNCRFIASEFSTGAQHAGRIDSLALSEEDNPVIIEYKKVESSELINQSLFYLHWIQDHKGDFEIAVQNKLGNDIKVDWSDVRVICIAPNYKKYDLHAVQGIGVSCHLKKQ</sequence>
<protein>
    <recommendedName>
        <fullName evidence="3">DUF91 domain-containing protein</fullName>
    </recommendedName>
</protein>
<dbReference type="InterPro" id="IPR011856">
    <property type="entry name" value="tRNA_endonuc-like_dom_sf"/>
</dbReference>